<accession>A0ABW4FYR7</accession>
<dbReference type="RefSeq" id="WP_219536774.1">
    <property type="nucleotide sequence ID" value="NZ_JAHKRM010000032.1"/>
</dbReference>
<feature type="chain" id="PRO_5045339827" description="Asl1-like glycosyl hydrolase catalytic domain-containing protein" evidence="1">
    <location>
        <begin position="23"/>
        <end position="391"/>
    </location>
</feature>
<sequence length="391" mass="43878">MLRRLSTIAMTAVLALSTLTHAATAQGAESVAVDKPRALAYGALGANFNENLDSLDYPELREARARWIRGFFPMPQTQQGDPAKHEAISTITKAAGKGYDTILSLKFPYDRASFPAPGSAGMAAELARLDRVLPAVLNKVKIIAIGNEPFIESLPAERDARLNTFYETVARHVIDYRRAHCGANCRTVLYMGALNRLDLPDRRTPAAERWMTFVRETPEIEGVDIHPHIPSPQAAQPFLDFILPRMRPDQTFLVTEFSLVWYWKEHLQDPVPATFAQKYGFPSGTLVWQVIKAAIDAPFSERKWDDFLKSSPWFTGQAGFLRDQMKLYRGTGRLAVATYGFKQEDAMVANFGPDKTPWLLNSVYAAKTVRPRADLSGRGYWLEDFRALQQP</sequence>
<reference evidence="3" key="1">
    <citation type="journal article" date="2019" name="Int. J. Syst. Evol. Microbiol.">
        <title>The Global Catalogue of Microorganisms (GCM) 10K type strain sequencing project: providing services to taxonomists for standard genome sequencing and annotation.</title>
        <authorList>
            <consortium name="The Broad Institute Genomics Platform"/>
            <consortium name="The Broad Institute Genome Sequencing Center for Infectious Disease"/>
            <person name="Wu L."/>
            <person name="Ma J."/>
        </authorList>
    </citation>
    <scope>NUCLEOTIDE SEQUENCE [LARGE SCALE GENOMIC DNA]</scope>
    <source>
        <strain evidence="3">CGMCC 1.15399</strain>
    </source>
</reference>
<protein>
    <recommendedName>
        <fullName evidence="4">Asl1-like glycosyl hydrolase catalytic domain-containing protein</fullName>
    </recommendedName>
</protein>
<organism evidence="2 3">
    <name type="scientific">Nonomuraea guangzhouensis</name>
    <dbReference type="NCBI Taxonomy" id="1291555"/>
    <lineage>
        <taxon>Bacteria</taxon>
        <taxon>Bacillati</taxon>
        <taxon>Actinomycetota</taxon>
        <taxon>Actinomycetes</taxon>
        <taxon>Streptosporangiales</taxon>
        <taxon>Streptosporangiaceae</taxon>
        <taxon>Nonomuraea</taxon>
    </lineage>
</organism>
<evidence type="ECO:0000313" key="3">
    <source>
        <dbReference type="Proteomes" id="UP001597097"/>
    </source>
</evidence>
<gene>
    <name evidence="2" type="ORF">ACFSJ0_00510</name>
</gene>
<dbReference type="Proteomes" id="UP001597097">
    <property type="component" value="Unassembled WGS sequence"/>
</dbReference>
<keyword evidence="3" id="KW-1185">Reference proteome</keyword>
<proteinExistence type="predicted"/>
<keyword evidence="1" id="KW-0732">Signal</keyword>
<evidence type="ECO:0000313" key="2">
    <source>
        <dbReference type="EMBL" id="MFD1535490.1"/>
    </source>
</evidence>
<name>A0ABW4FYR7_9ACTN</name>
<evidence type="ECO:0000256" key="1">
    <source>
        <dbReference type="SAM" id="SignalP"/>
    </source>
</evidence>
<dbReference type="EMBL" id="JBHUCM010000001">
    <property type="protein sequence ID" value="MFD1535490.1"/>
    <property type="molecule type" value="Genomic_DNA"/>
</dbReference>
<evidence type="ECO:0008006" key="4">
    <source>
        <dbReference type="Google" id="ProtNLM"/>
    </source>
</evidence>
<feature type="signal peptide" evidence="1">
    <location>
        <begin position="1"/>
        <end position="22"/>
    </location>
</feature>
<comment type="caution">
    <text evidence="2">The sequence shown here is derived from an EMBL/GenBank/DDBJ whole genome shotgun (WGS) entry which is preliminary data.</text>
</comment>